<dbReference type="HOGENOM" id="CLU_1400351_0_0_9"/>
<dbReference type="InterPro" id="IPR045497">
    <property type="entry name" value="DUF6438"/>
</dbReference>
<dbReference type="Pfam" id="PF20033">
    <property type="entry name" value="DUF6438"/>
    <property type="match status" value="1"/>
</dbReference>
<evidence type="ECO:0000259" key="1">
    <source>
        <dbReference type="Pfam" id="PF20033"/>
    </source>
</evidence>
<reference evidence="2 3" key="2">
    <citation type="journal article" date="2012" name="Stand. Genomic Sci.">
        <title>Complete Genome Sequence of Clostridium clariflavum DSM 19732.</title>
        <authorList>
            <person name="Izquierdo J.A."/>
            <person name="Goodwin L."/>
            <person name="Davenport K.W."/>
            <person name="Teshima H."/>
            <person name="Bruce D."/>
            <person name="Detter C."/>
            <person name="Tapia R."/>
            <person name="Han S."/>
            <person name="Land M."/>
            <person name="Hauser L."/>
            <person name="Jeffries C.D."/>
            <person name="Han J."/>
            <person name="Pitluck S."/>
            <person name="Nolan M."/>
            <person name="Chen A."/>
            <person name="Huntemann M."/>
            <person name="Mavromatis K."/>
            <person name="Mikhailova N."/>
            <person name="Liolios K."/>
            <person name="Woyke T."/>
            <person name="Lynd L.R."/>
        </authorList>
    </citation>
    <scope>NUCLEOTIDE SEQUENCE [LARGE SCALE GENOMIC DNA]</scope>
    <source>
        <strain evidence="3">DSM 19732 / NBRC 101661 / EBR45</strain>
    </source>
</reference>
<keyword evidence="3" id="KW-1185">Reference proteome</keyword>
<protein>
    <recommendedName>
        <fullName evidence="1">DUF6438 domain-containing protein</fullName>
    </recommendedName>
</protein>
<dbReference type="AlphaFoldDB" id="G8M094"/>
<proteinExistence type="predicted"/>
<accession>G8M094</accession>
<evidence type="ECO:0000313" key="3">
    <source>
        <dbReference type="Proteomes" id="UP000005435"/>
    </source>
</evidence>
<dbReference type="RefSeq" id="WP_014253539.1">
    <property type="nucleotide sequence ID" value="NC_016627.1"/>
</dbReference>
<reference evidence="3" key="1">
    <citation type="submission" date="2011-12" db="EMBL/GenBank/DDBJ databases">
        <title>Complete sequence of Clostridium clariflavum DSM 19732.</title>
        <authorList>
            <consortium name="US DOE Joint Genome Institute"/>
            <person name="Lucas S."/>
            <person name="Han J."/>
            <person name="Lapidus A."/>
            <person name="Cheng J.-F."/>
            <person name="Goodwin L."/>
            <person name="Pitluck S."/>
            <person name="Peters L."/>
            <person name="Teshima H."/>
            <person name="Detter J.C."/>
            <person name="Han C."/>
            <person name="Tapia R."/>
            <person name="Land M."/>
            <person name="Hauser L."/>
            <person name="Kyrpides N."/>
            <person name="Ivanova N."/>
            <person name="Pagani I."/>
            <person name="Kitzmiller T."/>
            <person name="Lynd L."/>
            <person name="Izquierdo J."/>
            <person name="Woyke T."/>
        </authorList>
    </citation>
    <scope>NUCLEOTIDE SEQUENCE [LARGE SCALE GENOMIC DNA]</scope>
    <source>
        <strain evidence="3">DSM 19732 / NBRC 101661 / EBR45</strain>
    </source>
</reference>
<evidence type="ECO:0000313" key="2">
    <source>
        <dbReference type="EMBL" id="AEV66901.1"/>
    </source>
</evidence>
<dbReference type="eggNOG" id="COG0666">
    <property type="taxonomic scope" value="Bacteria"/>
</dbReference>
<sequence>MFEYIKLQRTMCFGTCPVYSVMVDKEGNVNYYGEMFVYKSGEHYWKISEKKVNQLNDLIGDFGFKSFIYEPGDEFITDRPSCITTVKYSNGETKEIDHYYGHISIDDSLTAFENKIERIIGTKKYVNPTLYIYFVEEKILKPSIRYMVISATEKEAISLVEKDCTNQEALKWKTRKIGVATDDYYEPLILMREFKYSNENL</sequence>
<dbReference type="OrthoDB" id="7172369at2"/>
<dbReference type="EMBL" id="CP003065">
    <property type="protein sequence ID" value="AEV66901.1"/>
    <property type="molecule type" value="Genomic_DNA"/>
</dbReference>
<dbReference type="KEGG" id="ccl:Clocl_0153"/>
<name>G8M094_ACECE</name>
<dbReference type="STRING" id="720554.Clocl_0153"/>
<gene>
    <name evidence="2" type="ordered locus">Clocl_0153</name>
</gene>
<dbReference type="Proteomes" id="UP000005435">
    <property type="component" value="Chromosome"/>
</dbReference>
<feature type="domain" description="DUF6438" evidence="1">
    <location>
        <begin position="4"/>
        <end position="119"/>
    </location>
</feature>
<organism evidence="2 3">
    <name type="scientific">Acetivibrio clariflavus (strain DSM 19732 / NBRC 101661 / EBR45)</name>
    <name type="common">Clostridium clariflavum</name>
    <dbReference type="NCBI Taxonomy" id="720554"/>
    <lineage>
        <taxon>Bacteria</taxon>
        <taxon>Bacillati</taxon>
        <taxon>Bacillota</taxon>
        <taxon>Clostridia</taxon>
        <taxon>Eubacteriales</taxon>
        <taxon>Oscillospiraceae</taxon>
        <taxon>Acetivibrio</taxon>
    </lineage>
</organism>